<dbReference type="EMBL" id="BQKI01000076">
    <property type="protein sequence ID" value="GJN22965.1"/>
    <property type="molecule type" value="Genomic_DNA"/>
</dbReference>
<protein>
    <submittedName>
        <fullName evidence="1">Uncharacterized protein</fullName>
    </submittedName>
</protein>
<keyword evidence="2" id="KW-1185">Reference proteome</keyword>
<proteinExistence type="predicted"/>
<comment type="caution">
    <text evidence="1">The sequence shown here is derived from an EMBL/GenBank/DDBJ whole genome shotgun (WGS) entry which is preliminary data.</text>
</comment>
<dbReference type="Proteomes" id="UP001054889">
    <property type="component" value="Unassembled WGS sequence"/>
</dbReference>
<organism evidence="1 2">
    <name type="scientific">Eleusine coracana subsp. coracana</name>
    <dbReference type="NCBI Taxonomy" id="191504"/>
    <lineage>
        <taxon>Eukaryota</taxon>
        <taxon>Viridiplantae</taxon>
        <taxon>Streptophyta</taxon>
        <taxon>Embryophyta</taxon>
        <taxon>Tracheophyta</taxon>
        <taxon>Spermatophyta</taxon>
        <taxon>Magnoliopsida</taxon>
        <taxon>Liliopsida</taxon>
        <taxon>Poales</taxon>
        <taxon>Poaceae</taxon>
        <taxon>PACMAD clade</taxon>
        <taxon>Chloridoideae</taxon>
        <taxon>Cynodonteae</taxon>
        <taxon>Eleusininae</taxon>
        <taxon>Eleusine</taxon>
    </lineage>
</organism>
<name>A0AAV5EKJ2_ELECO</name>
<reference evidence="1" key="1">
    <citation type="journal article" date="2018" name="DNA Res.">
        <title>Multiple hybrid de novo genome assembly of finger millet, an orphan allotetraploid crop.</title>
        <authorList>
            <person name="Hatakeyama M."/>
            <person name="Aluri S."/>
            <person name="Balachadran M.T."/>
            <person name="Sivarajan S.R."/>
            <person name="Patrignani A."/>
            <person name="Gruter S."/>
            <person name="Poveda L."/>
            <person name="Shimizu-Inatsugi R."/>
            <person name="Baeten J."/>
            <person name="Francoijs K.J."/>
            <person name="Nataraja K.N."/>
            <person name="Reddy Y.A.N."/>
            <person name="Phadnis S."/>
            <person name="Ravikumar R.L."/>
            <person name="Schlapbach R."/>
            <person name="Sreeman S.M."/>
            <person name="Shimizu K.K."/>
        </authorList>
    </citation>
    <scope>NUCLEOTIDE SEQUENCE</scope>
</reference>
<evidence type="ECO:0000313" key="1">
    <source>
        <dbReference type="EMBL" id="GJN22965.1"/>
    </source>
</evidence>
<dbReference type="AlphaFoldDB" id="A0AAV5EKJ2"/>
<reference evidence="1" key="2">
    <citation type="submission" date="2021-12" db="EMBL/GenBank/DDBJ databases">
        <title>Resequencing data analysis of finger millet.</title>
        <authorList>
            <person name="Hatakeyama M."/>
            <person name="Aluri S."/>
            <person name="Balachadran M.T."/>
            <person name="Sivarajan S.R."/>
            <person name="Poveda L."/>
            <person name="Shimizu-Inatsugi R."/>
            <person name="Schlapbach R."/>
            <person name="Sreeman S.M."/>
            <person name="Shimizu K.K."/>
        </authorList>
    </citation>
    <scope>NUCLEOTIDE SEQUENCE</scope>
</reference>
<gene>
    <name evidence="1" type="primary">gb10575</name>
    <name evidence="1" type="ORF">PR202_gb10575</name>
</gene>
<accession>A0AAV5EKJ2</accession>
<evidence type="ECO:0000313" key="2">
    <source>
        <dbReference type="Proteomes" id="UP001054889"/>
    </source>
</evidence>
<sequence length="120" mass="13530">MARRRRWQQNQARVLVVVYDCKVGHLVFRFNLKRLFSNETATACPAREKEILAFPACPVARFGRYHCLEFAVSPDGMRIFAASNKGRTFICDTTTGSDEQCSSGPDNIFLKKNGQSSAIH</sequence>